<gene>
    <name evidence="3" type="ORF">BJ997_000122</name>
</gene>
<feature type="region of interest" description="Disordered" evidence="1">
    <location>
        <begin position="412"/>
        <end position="432"/>
    </location>
</feature>
<dbReference type="Pfam" id="PF02720">
    <property type="entry name" value="DUF222"/>
    <property type="match status" value="1"/>
</dbReference>
<protein>
    <recommendedName>
        <fullName evidence="2">DUF222 domain-containing protein</fullName>
    </recommendedName>
</protein>
<name>A0A7W8ZSW3_9MICO</name>
<feature type="domain" description="DUF222" evidence="2">
    <location>
        <begin position="68"/>
        <end position="399"/>
    </location>
</feature>
<organism evidence="3 4">
    <name type="scientific">Cryobacterium roopkundense</name>
    <dbReference type="NCBI Taxonomy" id="1001240"/>
    <lineage>
        <taxon>Bacteria</taxon>
        <taxon>Bacillati</taxon>
        <taxon>Actinomycetota</taxon>
        <taxon>Actinomycetes</taxon>
        <taxon>Micrococcales</taxon>
        <taxon>Microbacteriaceae</taxon>
        <taxon>Cryobacterium</taxon>
    </lineage>
</organism>
<dbReference type="Proteomes" id="UP000561726">
    <property type="component" value="Unassembled WGS sequence"/>
</dbReference>
<sequence length="545" mass="56830">MLTTQKSGSEVVALLERADASAAAALAEVNFQQFTGDEALAVMAAVEKLGRRADGARVASATDVASRADSALGHESLAYKNGCRGKYELITAVTRISGSEAKRRMRLGGLVTGAATAASGLLGQEVPVQHPAVAEGLASGELGVDAAEVIVTALEPLSRRVAPADLDRAERALVASATGAITPETEGLPGAGIAFSADLIRAQAHEWEARLDPDGAAPSDDTTAAKSTVGFGRLKAGLYPLRGGVTPELKGIMDGIFNTFLSAHAAPAFPSAEQQALIEAGELIPGAEEFDDPRTGGEKRADILRGVFESKARDAKTPSMGGAAPVVMVHVNAADLKSGTGVGWVDGVEAPISLRNVRQKMCAGGYQEVFLGENGEVLRLGEKKRFFTPAQRRAIAARDGGCVMVSTGSTRASLRSGGVGGSSPHYPVATQGKDRHRQRMLALLVPPCHHRHLRVADPHGARPPGGTRSGAVRPDSHLATRRHPPRQYGQLRIGLELCPSPSPSPSPSVRQATCYTAAGCRRFSPGRRWGGNSARRCRAVVTASA</sequence>
<evidence type="ECO:0000313" key="4">
    <source>
        <dbReference type="Proteomes" id="UP000561726"/>
    </source>
</evidence>
<dbReference type="InterPro" id="IPR003870">
    <property type="entry name" value="DUF222"/>
</dbReference>
<accession>A0A7W8ZSW3</accession>
<reference evidence="3 4" key="1">
    <citation type="submission" date="2020-08" db="EMBL/GenBank/DDBJ databases">
        <title>Sequencing the genomes of 1000 actinobacteria strains.</title>
        <authorList>
            <person name="Klenk H.-P."/>
        </authorList>
    </citation>
    <scope>NUCLEOTIDE SEQUENCE [LARGE SCALE GENOMIC DNA]</scope>
    <source>
        <strain evidence="3 4">DSM 21065</strain>
    </source>
</reference>
<comment type="caution">
    <text evidence="3">The sequence shown here is derived from an EMBL/GenBank/DDBJ whole genome shotgun (WGS) entry which is preliminary data.</text>
</comment>
<proteinExistence type="predicted"/>
<dbReference type="AlphaFoldDB" id="A0A7W8ZSW3"/>
<evidence type="ECO:0000256" key="1">
    <source>
        <dbReference type="SAM" id="MobiDB-lite"/>
    </source>
</evidence>
<dbReference type="EMBL" id="JACHBQ010000001">
    <property type="protein sequence ID" value="MBB5639574.1"/>
    <property type="molecule type" value="Genomic_DNA"/>
</dbReference>
<evidence type="ECO:0000259" key="2">
    <source>
        <dbReference type="Pfam" id="PF02720"/>
    </source>
</evidence>
<evidence type="ECO:0000313" key="3">
    <source>
        <dbReference type="EMBL" id="MBB5639574.1"/>
    </source>
</evidence>
<feature type="region of interest" description="Disordered" evidence="1">
    <location>
        <begin position="454"/>
        <end position="484"/>
    </location>
</feature>